<dbReference type="Gene3D" id="2.40.160.10">
    <property type="entry name" value="Porin"/>
    <property type="match status" value="1"/>
</dbReference>
<dbReference type="AlphaFoldDB" id="A0A2T7BIP7"/>
<keyword evidence="5" id="KW-1185">Reference proteome</keyword>
<dbReference type="GO" id="GO:0016020">
    <property type="term" value="C:membrane"/>
    <property type="evidence" value="ECO:0007669"/>
    <property type="project" value="InterPro"/>
</dbReference>
<evidence type="ECO:0000256" key="1">
    <source>
        <dbReference type="ARBA" id="ARBA00009075"/>
    </source>
</evidence>
<reference evidence="4 5" key="1">
    <citation type="submission" date="2018-04" db="EMBL/GenBank/DDBJ databases">
        <title>Chitinophaga fuyangensis sp. nov., isolated from soil in a chemical factory.</title>
        <authorList>
            <person name="Chen K."/>
        </authorList>
    </citation>
    <scope>NUCLEOTIDE SEQUENCE [LARGE SCALE GENOMIC DNA]</scope>
    <source>
        <strain evidence="4 5">LY-1</strain>
    </source>
</reference>
<evidence type="ECO:0000313" key="5">
    <source>
        <dbReference type="Proteomes" id="UP000244450"/>
    </source>
</evidence>
<dbReference type="InterPro" id="IPR023614">
    <property type="entry name" value="Porin_dom_sf"/>
</dbReference>
<name>A0A2T7BIP7_9BACT</name>
<accession>A0A2T7BIP7</accession>
<dbReference type="InterPro" id="IPR005318">
    <property type="entry name" value="OM_porin_bac"/>
</dbReference>
<keyword evidence="3" id="KW-0732">Signal</keyword>
<organism evidence="4 5">
    <name type="scientific">Chitinophaga parva</name>
    <dbReference type="NCBI Taxonomy" id="2169414"/>
    <lineage>
        <taxon>Bacteria</taxon>
        <taxon>Pseudomonadati</taxon>
        <taxon>Bacteroidota</taxon>
        <taxon>Chitinophagia</taxon>
        <taxon>Chitinophagales</taxon>
        <taxon>Chitinophagaceae</taxon>
        <taxon>Chitinophaga</taxon>
    </lineage>
</organism>
<protein>
    <recommendedName>
        <fullName evidence="6">Outer membrane porin, OprD family</fullName>
    </recommendedName>
</protein>
<proteinExistence type="inferred from homology"/>
<evidence type="ECO:0008006" key="6">
    <source>
        <dbReference type="Google" id="ProtNLM"/>
    </source>
</evidence>
<evidence type="ECO:0000313" key="4">
    <source>
        <dbReference type="EMBL" id="PUZ26144.1"/>
    </source>
</evidence>
<dbReference type="EMBL" id="QCYK01000002">
    <property type="protein sequence ID" value="PUZ26144.1"/>
    <property type="molecule type" value="Genomic_DNA"/>
</dbReference>
<comment type="similarity">
    <text evidence="1">Belongs to the outer membrane porin (Opr) (TC 1.B.25) family.</text>
</comment>
<dbReference type="Proteomes" id="UP000244450">
    <property type="component" value="Unassembled WGS sequence"/>
</dbReference>
<gene>
    <name evidence="4" type="ORF">DCC81_18060</name>
</gene>
<sequence>MLLCRFLFASETVPQPMKWFVSCPRIRKGIPGLLILWIFHTSAFAQEKKDTTTLAYAFHEGSVRGNLRNALLLTNNAPGLTDYQADAIGGHLVYQTGSFKGFRLAVGTHFTFPLTTSGLSEPDPATGALNRYEATLFDVTKPQEKRNLALVSLLNLTWQWKDSRIILGRQWLNTPFINMQDNRMQPTAVEGFYSDIRLQKWKVEAAWLRGIAPRGTMHWYNVAGSMGLYPQGTNSDGSRGNYLANVKTSGIGLLGLHYEPDQHLHLQAWEQYADNLFNTVLVQGDYKVPLDKDARWLFSLQYIRQDIVQDGGHADPAKAYFSNGNRVNVIGARTGWENNRARALLNYTRITAGGRFSMPREWGTEPFFTFLSRERNEGAGGVHAASVTVKWEFPKQHLTVEGGYGRYYMPDVKQYTLNKYGMPSYNHTKIGVDYVCGGKLQPLRLSALYIYKGDKGDTYNNPKYVINKVNVSHFAFVVNYPFSTK</sequence>
<evidence type="ECO:0000256" key="3">
    <source>
        <dbReference type="ARBA" id="ARBA00022729"/>
    </source>
</evidence>
<dbReference type="Pfam" id="PF03573">
    <property type="entry name" value="OprD"/>
    <property type="match status" value="1"/>
</dbReference>
<comment type="caution">
    <text evidence="4">The sequence shown here is derived from an EMBL/GenBank/DDBJ whole genome shotgun (WGS) entry which is preliminary data.</text>
</comment>
<evidence type="ECO:0000256" key="2">
    <source>
        <dbReference type="ARBA" id="ARBA00022448"/>
    </source>
</evidence>
<keyword evidence="2" id="KW-0813">Transport</keyword>